<dbReference type="PRINTS" id="PR00463">
    <property type="entry name" value="EP450I"/>
</dbReference>
<dbReference type="GO" id="GO:0004497">
    <property type="term" value="F:monooxygenase activity"/>
    <property type="evidence" value="ECO:0007669"/>
    <property type="project" value="UniProtKB-KW"/>
</dbReference>
<keyword evidence="5" id="KW-0560">Oxidoreductase</keyword>
<gene>
    <name evidence="10" type="ORF">N7492_006466</name>
</gene>
<keyword evidence="6 8" id="KW-0408">Iron</keyword>
<keyword evidence="4 8" id="KW-0479">Metal-binding</keyword>
<evidence type="ECO:0000256" key="4">
    <source>
        <dbReference type="ARBA" id="ARBA00022723"/>
    </source>
</evidence>
<organism evidence="10 11">
    <name type="scientific">Penicillium capsulatum</name>
    <dbReference type="NCBI Taxonomy" id="69766"/>
    <lineage>
        <taxon>Eukaryota</taxon>
        <taxon>Fungi</taxon>
        <taxon>Dikarya</taxon>
        <taxon>Ascomycota</taxon>
        <taxon>Pezizomycotina</taxon>
        <taxon>Eurotiomycetes</taxon>
        <taxon>Eurotiomycetidae</taxon>
        <taxon>Eurotiales</taxon>
        <taxon>Aspergillaceae</taxon>
        <taxon>Penicillium</taxon>
    </lineage>
</organism>
<evidence type="ECO:0000256" key="8">
    <source>
        <dbReference type="PIRSR" id="PIRSR602401-1"/>
    </source>
</evidence>
<sequence length="534" mass="60560">MAVSALVSVSKEIVLLHKWDLLAGFIVLVALRVFCRLYLHPLAKIPGPKLTAATSLYEFYYDVICGGKFIFQIEKMHQQYGPIVRINPREVHIIDPTFYHEIYAPAGRRRNKDEAFVKTFGVPYAAVATVQHDTHRFRRGLLNDFFSRRSVLALAPVIGERVEKLMSRFTEFYESGQPLDLCDAFGAFTSDIVTFYCYGKSWGFLEDPDFRSDIRTAANDFSAFCHINRFFPFLTSILRSVPPKIMSSLMPGKSALFEFQRSIFQHFSAVVAGKTITLTGEHNIINRLTSKDIPPEERTLSRLQDEGFTLIVAGSETTMRSLAFAAYYIFQDKDILAKVRAELKTVLPTPTSTTTLPELEKLPYLTGAINESLRLSNAAVIRLPRVAPDEVLKYQEHAIPPGTPVSTSNYFVHYNPDIFPDPYKFDPERWIRAAKDGFSLHKYLVTFTKGSRMCVGIKCVFYTSLLSSQSATNVYFSLAFMELYLAIAYYIRRFDFEIVDTDPANIRVARDLVVGLPETGVLRIRAKVKGVVQE</sequence>
<reference evidence="10" key="1">
    <citation type="submission" date="2022-11" db="EMBL/GenBank/DDBJ databases">
        <authorList>
            <person name="Petersen C."/>
        </authorList>
    </citation>
    <scope>NUCLEOTIDE SEQUENCE</scope>
    <source>
        <strain evidence="10">IBT 21917</strain>
    </source>
</reference>
<dbReference type="AlphaFoldDB" id="A0A9W9LKQ8"/>
<dbReference type="InterPro" id="IPR002401">
    <property type="entry name" value="Cyt_P450_E_grp-I"/>
</dbReference>
<proteinExistence type="inferred from homology"/>
<keyword evidence="9" id="KW-0812">Transmembrane</keyword>
<dbReference type="PANTHER" id="PTHR24305:SF157">
    <property type="entry name" value="N-ACETYLTRYPTOPHAN 6-HYDROXYLASE IVOC-RELATED"/>
    <property type="match status" value="1"/>
</dbReference>
<evidence type="ECO:0000256" key="7">
    <source>
        <dbReference type="ARBA" id="ARBA00023033"/>
    </source>
</evidence>
<evidence type="ECO:0000256" key="3">
    <source>
        <dbReference type="ARBA" id="ARBA00022617"/>
    </source>
</evidence>
<dbReference type="Gene3D" id="1.10.630.10">
    <property type="entry name" value="Cytochrome P450"/>
    <property type="match status" value="1"/>
</dbReference>
<dbReference type="GO" id="GO:0016705">
    <property type="term" value="F:oxidoreductase activity, acting on paired donors, with incorporation or reduction of molecular oxygen"/>
    <property type="evidence" value="ECO:0007669"/>
    <property type="project" value="InterPro"/>
</dbReference>
<evidence type="ECO:0000256" key="9">
    <source>
        <dbReference type="SAM" id="Phobius"/>
    </source>
</evidence>
<evidence type="ECO:0000256" key="1">
    <source>
        <dbReference type="ARBA" id="ARBA00001971"/>
    </source>
</evidence>
<dbReference type="EMBL" id="JAPQKO010000005">
    <property type="protein sequence ID" value="KAJ5161074.1"/>
    <property type="molecule type" value="Genomic_DNA"/>
</dbReference>
<feature type="binding site" description="axial binding residue" evidence="8">
    <location>
        <position position="454"/>
    </location>
    <ligand>
        <name>heme</name>
        <dbReference type="ChEBI" id="CHEBI:30413"/>
    </ligand>
    <ligandPart>
        <name>Fe</name>
        <dbReference type="ChEBI" id="CHEBI:18248"/>
    </ligandPart>
</feature>
<dbReference type="InterPro" id="IPR050121">
    <property type="entry name" value="Cytochrome_P450_monoxygenase"/>
</dbReference>
<keyword evidence="9" id="KW-1133">Transmembrane helix</keyword>
<evidence type="ECO:0000313" key="10">
    <source>
        <dbReference type="EMBL" id="KAJ5161074.1"/>
    </source>
</evidence>
<comment type="cofactor">
    <cofactor evidence="1 8">
        <name>heme</name>
        <dbReference type="ChEBI" id="CHEBI:30413"/>
    </cofactor>
</comment>
<keyword evidence="9" id="KW-0472">Membrane</keyword>
<dbReference type="PANTHER" id="PTHR24305">
    <property type="entry name" value="CYTOCHROME P450"/>
    <property type="match status" value="1"/>
</dbReference>
<name>A0A9W9LKQ8_9EURO</name>
<feature type="transmembrane region" description="Helical" evidence="9">
    <location>
        <begin position="21"/>
        <end position="39"/>
    </location>
</feature>
<keyword evidence="3 8" id="KW-0349">Heme</keyword>
<comment type="caution">
    <text evidence="10">The sequence shown here is derived from an EMBL/GenBank/DDBJ whole genome shotgun (WGS) entry which is preliminary data.</text>
</comment>
<evidence type="ECO:0000256" key="2">
    <source>
        <dbReference type="ARBA" id="ARBA00010617"/>
    </source>
</evidence>
<keyword evidence="11" id="KW-1185">Reference proteome</keyword>
<dbReference type="CDD" id="cd11062">
    <property type="entry name" value="CYP58-like"/>
    <property type="match status" value="1"/>
</dbReference>
<dbReference type="GO" id="GO:0043386">
    <property type="term" value="P:mycotoxin biosynthetic process"/>
    <property type="evidence" value="ECO:0007669"/>
    <property type="project" value="UniProtKB-ARBA"/>
</dbReference>
<dbReference type="Pfam" id="PF00067">
    <property type="entry name" value="p450"/>
    <property type="match status" value="1"/>
</dbReference>
<evidence type="ECO:0000256" key="6">
    <source>
        <dbReference type="ARBA" id="ARBA00023004"/>
    </source>
</evidence>
<comment type="similarity">
    <text evidence="2">Belongs to the cytochrome P450 family.</text>
</comment>
<protein>
    <submittedName>
        <fullName evidence="10">Cytochrome P450</fullName>
    </submittedName>
</protein>
<dbReference type="SUPFAM" id="SSF48264">
    <property type="entry name" value="Cytochrome P450"/>
    <property type="match status" value="1"/>
</dbReference>
<dbReference type="InterPro" id="IPR001128">
    <property type="entry name" value="Cyt_P450"/>
</dbReference>
<evidence type="ECO:0000256" key="5">
    <source>
        <dbReference type="ARBA" id="ARBA00023002"/>
    </source>
</evidence>
<dbReference type="Proteomes" id="UP001146351">
    <property type="component" value="Unassembled WGS sequence"/>
</dbReference>
<evidence type="ECO:0000313" key="11">
    <source>
        <dbReference type="Proteomes" id="UP001146351"/>
    </source>
</evidence>
<dbReference type="GO" id="GO:0020037">
    <property type="term" value="F:heme binding"/>
    <property type="evidence" value="ECO:0007669"/>
    <property type="project" value="InterPro"/>
</dbReference>
<keyword evidence="7" id="KW-0503">Monooxygenase</keyword>
<accession>A0A9W9LKQ8</accession>
<reference evidence="10" key="2">
    <citation type="journal article" date="2023" name="IMA Fungus">
        <title>Comparative genomic study of the Penicillium genus elucidates a diverse pangenome and 15 lateral gene transfer events.</title>
        <authorList>
            <person name="Petersen C."/>
            <person name="Sorensen T."/>
            <person name="Nielsen M.R."/>
            <person name="Sondergaard T.E."/>
            <person name="Sorensen J.L."/>
            <person name="Fitzpatrick D.A."/>
            <person name="Frisvad J.C."/>
            <person name="Nielsen K.L."/>
        </authorList>
    </citation>
    <scope>NUCLEOTIDE SEQUENCE</scope>
    <source>
        <strain evidence="10">IBT 21917</strain>
    </source>
</reference>
<dbReference type="OrthoDB" id="3945418at2759"/>
<dbReference type="InterPro" id="IPR036396">
    <property type="entry name" value="Cyt_P450_sf"/>
</dbReference>
<dbReference type="GO" id="GO:0005506">
    <property type="term" value="F:iron ion binding"/>
    <property type="evidence" value="ECO:0007669"/>
    <property type="project" value="InterPro"/>
</dbReference>